<sequence>MTIDGVAGIKRRYFSYEIAPSGFEFIISTNRLLIGFADLTSSNDGIDANLDSTLEQVLSTFLLLSARL</sequence>
<evidence type="ECO:0000313" key="1">
    <source>
        <dbReference type="EMBL" id="PJE75478.1"/>
    </source>
</evidence>
<dbReference type="AlphaFoldDB" id="A0A2M8LDF4"/>
<organism evidence="1 2">
    <name type="scientific">Candidatus Uhrbacteria bacterium CG10_big_fil_rev_8_21_14_0_10_48_11</name>
    <dbReference type="NCBI Taxonomy" id="1975037"/>
    <lineage>
        <taxon>Bacteria</taxon>
        <taxon>Candidatus Uhriibacteriota</taxon>
    </lineage>
</organism>
<dbReference type="Proteomes" id="UP000231152">
    <property type="component" value="Unassembled WGS sequence"/>
</dbReference>
<protein>
    <submittedName>
        <fullName evidence="1">Uncharacterized protein</fullName>
    </submittedName>
</protein>
<dbReference type="EMBL" id="PFET01000015">
    <property type="protein sequence ID" value="PJE75478.1"/>
    <property type="molecule type" value="Genomic_DNA"/>
</dbReference>
<comment type="caution">
    <text evidence="1">The sequence shown here is derived from an EMBL/GenBank/DDBJ whole genome shotgun (WGS) entry which is preliminary data.</text>
</comment>
<accession>A0A2M8LDF4</accession>
<reference evidence="1 2" key="1">
    <citation type="submission" date="2017-09" db="EMBL/GenBank/DDBJ databases">
        <title>Depth-based differentiation of microbial function through sediment-hosted aquifers and enrichment of novel symbionts in the deep terrestrial subsurface.</title>
        <authorList>
            <person name="Probst A.J."/>
            <person name="Ladd B."/>
            <person name="Jarett J.K."/>
            <person name="Geller-Mcgrath D.E."/>
            <person name="Sieber C.M."/>
            <person name="Emerson J.B."/>
            <person name="Anantharaman K."/>
            <person name="Thomas B.C."/>
            <person name="Malmstrom R."/>
            <person name="Stieglmeier M."/>
            <person name="Klingl A."/>
            <person name="Woyke T."/>
            <person name="Ryan C.M."/>
            <person name="Banfield J.F."/>
        </authorList>
    </citation>
    <scope>NUCLEOTIDE SEQUENCE [LARGE SCALE GENOMIC DNA]</scope>
    <source>
        <strain evidence="1">CG10_big_fil_rev_8_21_14_0_10_48_11</strain>
    </source>
</reference>
<name>A0A2M8LDF4_9BACT</name>
<gene>
    <name evidence="1" type="ORF">COV04_04540</name>
</gene>
<proteinExistence type="predicted"/>
<evidence type="ECO:0000313" key="2">
    <source>
        <dbReference type="Proteomes" id="UP000231152"/>
    </source>
</evidence>